<comment type="caution">
    <text evidence="2">The sequence shown here is derived from an EMBL/GenBank/DDBJ whole genome shotgun (WGS) entry which is preliminary data.</text>
</comment>
<accession>A0A2J8AJU6</accession>
<evidence type="ECO:0000313" key="3">
    <source>
        <dbReference type="Proteomes" id="UP000236333"/>
    </source>
</evidence>
<evidence type="ECO:0000256" key="1">
    <source>
        <dbReference type="SAM" id="MobiDB-lite"/>
    </source>
</evidence>
<dbReference type="OrthoDB" id="526231at2759"/>
<dbReference type="EMBL" id="PGGS01000004">
    <property type="protein sequence ID" value="PNH12795.1"/>
    <property type="molecule type" value="Genomic_DNA"/>
</dbReference>
<feature type="region of interest" description="Disordered" evidence="1">
    <location>
        <begin position="88"/>
        <end position="121"/>
    </location>
</feature>
<evidence type="ECO:0000313" key="2">
    <source>
        <dbReference type="EMBL" id="PNH12795.1"/>
    </source>
</evidence>
<proteinExistence type="predicted"/>
<sequence>MNPDALKIFDDIGFKLTLGVVGTAAVGSALVLPSAKQVEAASQEMYGCPPNQLLPADRKAAEFCAGFRKFKGFMDNNIYKWTRTLPGHDNPFVNPYRGPRKLTRKPEQQLEQELESASKEQ</sequence>
<reference evidence="2 3" key="1">
    <citation type="journal article" date="2017" name="Mol. Biol. Evol.">
        <title>The 4-celled Tetrabaena socialis nuclear genome reveals the essential components for genetic control of cell number at the origin of multicellularity in the volvocine lineage.</title>
        <authorList>
            <person name="Featherston J."/>
            <person name="Arakaki Y."/>
            <person name="Hanschen E.R."/>
            <person name="Ferris P.J."/>
            <person name="Michod R.E."/>
            <person name="Olson B.J.S.C."/>
            <person name="Nozaki H."/>
            <person name="Durand P.M."/>
        </authorList>
    </citation>
    <scope>NUCLEOTIDE SEQUENCE [LARGE SCALE GENOMIC DNA]</scope>
    <source>
        <strain evidence="2 3">NIES-571</strain>
    </source>
</reference>
<gene>
    <name evidence="2" type="ORF">TSOC_000250</name>
</gene>
<protein>
    <submittedName>
        <fullName evidence="2">Uncharacterized protein</fullName>
    </submittedName>
</protein>
<name>A0A2J8AJU6_9CHLO</name>
<organism evidence="2 3">
    <name type="scientific">Tetrabaena socialis</name>
    <dbReference type="NCBI Taxonomy" id="47790"/>
    <lineage>
        <taxon>Eukaryota</taxon>
        <taxon>Viridiplantae</taxon>
        <taxon>Chlorophyta</taxon>
        <taxon>core chlorophytes</taxon>
        <taxon>Chlorophyceae</taxon>
        <taxon>CS clade</taxon>
        <taxon>Chlamydomonadales</taxon>
        <taxon>Tetrabaenaceae</taxon>
        <taxon>Tetrabaena</taxon>
    </lineage>
</organism>
<dbReference type="AlphaFoldDB" id="A0A2J8AJU6"/>
<dbReference type="Proteomes" id="UP000236333">
    <property type="component" value="Unassembled WGS sequence"/>
</dbReference>
<keyword evidence="3" id="KW-1185">Reference proteome</keyword>